<evidence type="ECO:0000259" key="14">
    <source>
        <dbReference type="PROSITE" id="PS51746"/>
    </source>
</evidence>
<dbReference type="InterPro" id="IPR000222">
    <property type="entry name" value="PP2C_BS"/>
</dbReference>
<feature type="domain" description="PPM-type phosphatase" evidence="14">
    <location>
        <begin position="94"/>
        <end position="345"/>
    </location>
</feature>
<dbReference type="GO" id="GO:0046872">
    <property type="term" value="F:metal ion binding"/>
    <property type="evidence" value="ECO:0007669"/>
    <property type="project" value="UniProtKB-KW"/>
</dbReference>
<evidence type="ECO:0000256" key="1">
    <source>
        <dbReference type="ARBA" id="ARBA00001936"/>
    </source>
</evidence>
<evidence type="ECO:0000256" key="5">
    <source>
        <dbReference type="ARBA" id="ARBA00022723"/>
    </source>
</evidence>
<sequence>NVSIPKSPVFSPSRSFSCKSSNESLSSSSLPTFTFRPLMLSVGATSYSSSPSVSKRKRPAKLNIPVGTFGFSGMMSKEKEEDMWKEVQVDGDDGYSVYCKKGKRDVMEDRFKAIVEFNGEQKQAFFGVFDGHGGPKAAEFAAENLNKNIMTEVEKLGENNIIEAIRQGFVNTDSQFLTQDHQGGSCCVTAFIRDSELVVSNAGDCRAVVSIGGMATSLTSDHRPSRPDEKLRIESLGGYVDTSHRVPRVLGSLAVSRGIGDRSLKQWITAEPETKVVKILPEFEFLIMASDGLWDKVSNQEAVDLARFFCVGNNKLEPVLACKNLVELSLSRGSVDDTTVMIVQLNRFR</sequence>
<dbReference type="InterPro" id="IPR015655">
    <property type="entry name" value="PP2C"/>
</dbReference>
<comment type="similarity">
    <text evidence="3 12">Belongs to the PP2C family.</text>
</comment>
<dbReference type="EMBL" id="BKCJ010532364">
    <property type="protein sequence ID" value="GFB00791.1"/>
    <property type="molecule type" value="Genomic_DNA"/>
</dbReference>
<evidence type="ECO:0000256" key="11">
    <source>
        <dbReference type="ARBA" id="ARBA00048336"/>
    </source>
</evidence>
<evidence type="ECO:0000256" key="3">
    <source>
        <dbReference type="ARBA" id="ARBA00006702"/>
    </source>
</evidence>
<name>A0A699KLJ7_TANCI</name>
<keyword evidence="5" id="KW-0479">Metal-binding</keyword>
<evidence type="ECO:0000256" key="2">
    <source>
        <dbReference type="ARBA" id="ARBA00001946"/>
    </source>
</evidence>
<comment type="catalytic activity">
    <reaction evidence="11">
        <text>O-phospho-L-threonyl-[protein] + H2O = L-threonyl-[protein] + phosphate</text>
        <dbReference type="Rhea" id="RHEA:47004"/>
        <dbReference type="Rhea" id="RHEA-COMP:11060"/>
        <dbReference type="Rhea" id="RHEA-COMP:11605"/>
        <dbReference type="ChEBI" id="CHEBI:15377"/>
        <dbReference type="ChEBI" id="CHEBI:30013"/>
        <dbReference type="ChEBI" id="CHEBI:43474"/>
        <dbReference type="ChEBI" id="CHEBI:61977"/>
        <dbReference type="EC" id="3.1.3.16"/>
    </reaction>
</comment>
<dbReference type="SMART" id="SM00331">
    <property type="entry name" value="PP2C_SIG"/>
    <property type="match status" value="1"/>
</dbReference>
<feature type="non-terminal residue" evidence="15">
    <location>
        <position position="1"/>
    </location>
</feature>
<accession>A0A699KLJ7</accession>
<dbReference type="PANTHER" id="PTHR13832:SF777">
    <property type="entry name" value="PROTEIN-SERINE_THREONINE PHOSPHATASE"/>
    <property type="match status" value="1"/>
</dbReference>
<dbReference type="PROSITE" id="PS01032">
    <property type="entry name" value="PPM_1"/>
    <property type="match status" value="1"/>
</dbReference>
<protein>
    <recommendedName>
        <fullName evidence="4">protein-serine/threonine phosphatase</fullName>
        <ecNumber evidence="4">3.1.3.16</ecNumber>
    </recommendedName>
</protein>
<dbReference type="PROSITE" id="PS51746">
    <property type="entry name" value="PPM_2"/>
    <property type="match status" value="1"/>
</dbReference>
<dbReference type="InterPro" id="IPR001932">
    <property type="entry name" value="PPM-type_phosphatase-like_dom"/>
</dbReference>
<evidence type="ECO:0000256" key="7">
    <source>
        <dbReference type="ARBA" id="ARBA00022842"/>
    </source>
</evidence>
<evidence type="ECO:0000256" key="8">
    <source>
        <dbReference type="ARBA" id="ARBA00022912"/>
    </source>
</evidence>
<comment type="caution">
    <text evidence="15">The sequence shown here is derived from an EMBL/GenBank/DDBJ whole genome shotgun (WGS) entry which is preliminary data.</text>
</comment>
<dbReference type="FunFam" id="3.60.40.10:FF:000044">
    <property type="entry name" value="probable protein phosphatase 2C 25"/>
    <property type="match status" value="1"/>
</dbReference>
<dbReference type="GO" id="GO:0009738">
    <property type="term" value="P:abscisic acid-activated signaling pathway"/>
    <property type="evidence" value="ECO:0007669"/>
    <property type="project" value="UniProtKB-ARBA"/>
</dbReference>
<comment type="cofactor">
    <cofactor evidence="1">
        <name>Mn(2+)</name>
        <dbReference type="ChEBI" id="CHEBI:29035"/>
    </cofactor>
</comment>
<feature type="compositionally biased region" description="Low complexity" evidence="13">
    <location>
        <begin position="11"/>
        <end position="29"/>
    </location>
</feature>
<keyword evidence="7" id="KW-0460">Magnesium</keyword>
<evidence type="ECO:0000256" key="6">
    <source>
        <dbReference type="ARBA" id="ARBA00022801"/>
    </source>
</evidence>
<organism evidence="15">
    <name type="scientific">Tanacetum cinerariifolium</name>
    <name type="common">Dalmatian daisy</name>
    <name type="synonym">Chrysanthemum cinerariifolium</name>
    <dbReference type="NCBI Taxonomy" id="118510"/>
    <lineage>
        <taxon>Eukaryota</taxon>
        <taxon>Viridiplantae</taxon>
        <taxon>Streptophyta</taxon>
        <taxon>Embryophyta</taxon>
        <taxon>Tracheophyta</taxon>
        <taxon>Spermatophyta</taxon>
        <taxon>Magnoliopsida</taxon>
        <taxon>eudicotyledons</taxon>
        <taxon>Gunneridae</taxon>
        <taxon>Pentapetalae</taxon>
        <taxon>asterids</taxon>
        <taxon>campanulids</taxon>
        <taxon>Asterales</taxon>
        <taxon>Asteraceae</taxon>
        <taxon>Asteroideae</taxon>
        <taxon>Anthemideae</taxon>
        <taxon>Anthemidinae</taxon>
        <taxon>Tanacetum</taxon>
    </lineage>
</organism>
<comment type="catalytic activity">
    <reaction evidence="10">
        <text>O-phospho-L-seryl-[protein] + H2O = L-seryl-[protein] + phosphate</text>
        <dbReference type="Rhea" id="RHEA:20629"/>
        <dbReference type="Rhea" id="RHEA-COMP:9863"/>
        <dbReference type="Rhea" id="RHEA-COMP:11604"/>
        <dbReference type="ChEBI" id="CHEBI:15377"/>
        <dbReference type="ChEBI" id="CHEBI:29999"/>
        <dbReference type="ChEBI" id="CHEBI:43474"/>
        <dbReference type="ChEBI" id="CHEBI:83421"/>
        <dbReference type="EC" id="3.1.3.16"/>
    </reaction>
</comment>
<keyword evidence="8 12" id="KW-0904">Protein phosphatase</keyword>
<gene>
    <name evidence="15" type="ORF">Tci_672762</name>
</gene>
<evidence type="ECO:0000313" key="15">
    <source>
        <dbReference type="EMBL" id="GFB00791.1"/>
    </source>
</evidence>
<dbReference type="AlphaFoldDB" id="A0A699KLJ7"/>
<keyword evidence="6 12" id="KW-0378">Hydrolase</keyword>
<dbReference type="PANTHER" id="PTHR13832">
    <property type="entry name" value="PROTEIN PHOSPHATASE 2C"/>
    <property type="match status" value="1"/>
</dbReference>
<reference evidence="15" key="1">
    <citation type="journal article" date="2019" name="Sci. Rep.">
        <title>Draft genome of Tanacetum cinerariifolium, the natural source of mosquito coil.</title>
        <authorList>
            <person name="Yamashiro T."/>
            <person name="Shiraishi A."/>
            <person name="Satake H."/>
            <person name="Nakayama K."/>
        </authorList>
    </citation>
    <scope>NUCLEOTIDE SEQUENCE</scope>
</reference>
<dbReference type="InterPro" id="IPR036457">
    <property type="entry name" value="PPM-type-like_dom_sf"/>
</dbReference>
<comment type="cofactor">
    <cofactor evidence="2">
        <name>Mg(2+)</name>
        <dbReference type="ChEBI" id="CHEBI:18420"/>
    </cofactor>
</comment>
<dbReference type="SUPFAM" id="SSF81606">
    <property type="entry name" value="PP2C-like"/>
    <property type="match status" value="1"/>
</dbReference>
<proteinExistence type="inferred from homology"/>
<evidence type="ECO:0000256" key="9">
    <source>
        <dbReference type="ARBA" id="ARBA00023211"/>
    </source>
</evidence>
<dbReference type="CDD" id="cd00143">
    <property type="entry name" value="PP2Cc"/>
    <property type="match status" value="1"/>
</dbReference>
<dbReference type="EC" id="3.1.3.16" evidence="4"/>
<dbReference type="Gene3D" id="3.60.40.10">
    <property type="entry name" value="PPM-type phosphatase domain"/>
    <property type="match status" value="1"/>
</dbReference>
<evidence type="ECO:0000256" key="4">
    <source>
        <dbReference type="ARBA" id="ARBA00013081"/>
    </source>
</evidence>
<evidence type="ECO:0000256" key="12">
    <source>
        <dbReference type="RuleBase" id="RU003465"/>
    </source>
</evidence>
<evidence type="ECO:0000256" key="13">
    <source>
        <dbReference type="SAM" id="MobiDB-lite"/>
    </source>
</evidence>
<dbReference type="SMART" id="SM00332">
    <property type="entry name" value="PP2Cc"/>
    <property type="match status" value="1"/>
</dbReference>
<dbReference type="GO" id="GO:0004722">
    <property type="term" value="F:protein serine/threonine phosphatase activity"/>
    <property type="evidence" value="ECO:0007669"/>
    <property type="project" value="UniProtKB-EC"/>
</dbReference>
<feature type="region of interest" description="Disordered" evidence="13">
    <location>
        <begin position="1"/>
        <end position="29"/>
    </location>
</feature>
<dbReference type="Pfam" id="PF00481">
    <property type="entry name" value="PP2C"/>
    <property type="match status" value="1"/>
</dbReference>
<evidence type="ECO:0000256" key="10">
    <source>
        <dbReference type="ARBA" id="ARBA00047761"/>
    </source>
</evidence>
<keyword evidence="9" id="KW-0464">Manganese</keyword>